<dbReference type="SUPFAM" id="SSF46626">
    <property type="entry name" value="Cytochrome c"/>
    <property type="match status" value="1"/>
</dbReference>
<feature type="signal peptide" evidence="5">
    <location>
        <begin position="1"/>
        <end position="18"/>
    </location>
</feature>
<dbReference type="GO" id="GO:0020037">
    <property type="term" value="F:heme binding"/>
    <property type="evidence" value="ECO:0007669"/>
    <property type="project" value="InterPro"/>
</dbReference>
<evidence type="ECO:0000256" key="5">
    <source>
        <dbReference type="SAM" id="SignalP"/>
    </source>
</evidence>
<reference evidence="7 8" key="1">
    <citation type="journal article" date="2014" name="Int. J. Syst. Evol. Microbiol.">
        <title>Celeribacter indicus sp. nov., a polycyclic aromatic hydrocarbon-degrading bacterium from deep-sea sediment and reclassification of Huaishuia halophila as Celeribacter halophilus comb. nov.</title>
        <authorList>
            <person name="Lai Q."/>
            <person name="Cao J."/>
            <person name="Yuan J."/>
            <person name="Li F."/>
            <person name="Shao Z."/>
        </authorList>
    </citation>
    <scope>NUCLEOTIDE SEQUENCE [LARGE SCALE GENOMIC DNA]</scope>
    <source>
        <strain evidence="7">P73</strain>
    </source>
</reference>
<dbReference type="STRING" id="1208324.P73_3333"/>
<gene>
    <name evidence="7" type="ORF">P73_3333</name>
</gene>
<dbReference type="Proteomes" id="UP000031521">
    <property type="component" value="Chromosome"/>
</dbReference>
<dbReference type="HOGENOM" id="CLU_126387_1_1_5"/>
<evidence type="ECO:0000259" key="6">
    <source>
        <dbReference type="PROSITE" id="PS51007"/>
    </source>
</evidence>
<dbReference type="GO" id="GO:0009055">
    <property type="term" value="F:electron transfer activity"/>
    <property type="evidence" value="ECO:0007669"/>
    <property type="project" value="InterPro"/>
</dbReference>
<dbReference type="InterPro" id="IPR036909">
    <property type="entry name" value="Cyt_c-like_dom_sf"/>
</dbReference>
<dbReference type="PROSITE" id="PS51007">
    <property type="entry name" value="CYTC"/>
    <property type="match status" value="1"/>
</dbReference>
<evidence type="ECO:0000313" key="7">
    <source>
        <dbReference type="EMBL" id="AJE48048.1"/>
    </source>
</evidence>
<sequence length="148" mass="15463">MRRIAALVLAALPCAAAAADQPERSAYTNYVLRCAGCHGFGGAGSPEGGIPAFPGSVGHIAATERGRTYMMHVPGVVGSSLTDAEIAGVMNYVIDTWGGAPEGGIARFTGEEVTRRRAEAVPDVVAYRRLVVEELDAMGVTVADYPWP</sequence>
<evidence type="ECO:0000256" key="1">
    <source>
        <dbReference type="ARBA" id="ARBA00022617"/>
    </source>
</evidence>
<evidence type="ECO:0000256" key="4">
    <source>
        <dbReference type="PROSITE-ProRule" id="PRU00433"/>
    </source>
</evidence>
<organism evidence="7 8">
    <name type="scientific">Celeribacter indicus</name>
    <dbReference type="NCBI Taxonomy" id="1208324"/>
    <lineage>
        <taxon>Bacteria</taxon>
        <taxon>Pseudomonadati</taxon>
        <taxon>Pseudomonadota</taxon>
        <taxon>Alphaproteobacteria</taxon>
        <taxon>Rhodobacterales</taxon>
        <taxon>Roseobacteraceae</taxon>
        <taxon>Celeribacter</taxon>
    </lineage>
</organism>
<keyword evidence="3 4" id="KW-0408">Iron</keyword>
<evidence type="ECO:0000313" key="8">
    <source>
        <dbReference type="Proteomes" id="UP000031521"/>
    </source>
</evidence>
<dbReference type="Gene3D" id="1.10.760.10">
    <property type="entry name" value="Cytochrome c-like domain"/>
    <property type="match status" value="1"/>
</dbReference>
<dbReference type="EMBL" id="CP004393">
    <property type="protein sequence ID" value="AJE48048.1"/>
    <property type="molecule type" value="Genomic_DNA"/>
</dbReference>
<accession>A0A0B5DX72</accession>
<feature type="domain" description="Cytochrome c" evidence="6">
    <location>
        <begin position="19"/>
        <end position="97"/>
    </location>
</feature>
<keyword evidence="2 4" id="KW-0479">Metal-binding</keyword>
<keyword evidence="5" id="KW-0732">Signal</keyword>
<evidence type="ECO:0000256" key="2">
    <source>
        <dbReference type="ARBA" id="ARBA00022723"/>
    </source>
</evidence>
<evidence type="ECO:0000256" key="3">
    <source>
        <dbReference type="ARBA" id="ARBA00023004"/>
    </source>
</evidence>
<keyword evidence="1 4" id="KW-0349">Heme</keyword>
<dbReference type="AlphaFoldDB" id="A0A0B5DX72"/>
<keyword evidence="8" id="KW-1185">Reference proteome</keyword>
<dbReference type="InterPro" id="IPR009056">
    <property type="entry name" value="Cyt_c-like_dom"/>
</dbReference>
<dbReference type="KEGG" id="cid:P73_3333"/>
<dbReference type="GO" id="GO:0046872">
    <property type="term" value="F:metal ion binding"/>
    <property type="evidence" value="ECO:0007669"/>
    <property type="project" value="UniProtKB-KW"/>
</dbReference>
<feature type="chain" id="PRO_5002115565" description="Cytochrome c domain-containing protein" evidence="5">
    <location>
        <begin position="19"/>
        <end position="148"/>
    </location>
</feature>
<dbReference type="OrthoDB" id="9811281at2"/>
<name>A0A0B5DX72_9RHOB</name>
<proteinExistence type="predicted"/>
<dbReference type="RefSeq" id="WP_052453367.1">
    <property type="nucleotide sequence ID" value="NZ_CP004393.1"/>
</dbReference>
<protein>
    <recommendedName>
        <fullName evidence="6">Cytochrome c domain-containing protein</fullName>
    </recommendedName>
</protein>